<dbReference type="InterPro" id="IPR036388">
    <property type="entry name" value="WH-like_DNA-bd_sf"/>
</dbReference>
<gene>
    <name evidence="6" type="ORF">SR894_03275</name>
</gene>
<evidence type="ECO:0000313" key="6">
    <source>
        <dbReference type="EMBL" id="WQH13569.1"/>
    </source>
</evidence>
<organism evidence="6 7">
    <name type="scientific">Vreelandella neptunia</name>
    <dbReference type="NCBI Taxonomy" id="115551"/>
    <lineage>
        <taxon>Bacteria</taxon>
        <taxon>Pseudomonadati</taxon>
        <taxon>Pseudomonadota</taxon>
        <taxon>Gammaproteobacteria</taxon>
        <taxon>Oceanospirillales</taxon>
        <taxon>Halomonadaceae</taxon>
        <taxon>Vreelandella</taxon>
    </lineage>
</organism>
<dbReference type="PROSITE" id="PS51071">
    <property type="entry name" value="HTH_RPIR"/>
    <property type="match status" value="1"/>
</dbReference>
<dbReference type="InterPro" id="IPR000281">
    <property type="entry name" value="HTH_RpiR"/>
</dbReference>
<name>A0ABZ0YPM3_9GAMM</name>
<dbReference type="Pfam" id="PF01380">
    <property type="entry name" value="SIS"/>
    <property type="match status" value="1"/>
</dbReference>
<protein>
    <submittedName>
        <fullName evidence="6">MurR/RpiR family transcriptional regulator</fullName>
    </submittedName>
</protein>
<keyword evidence="1" id="KW-0805">Transcription regulation</keyword>
<evidence type="ECO:0000259" key="5">
    <source>
        <dbReference type="PROSITE" id="PS51464"/>
    </source>
</evidence>
<dbReference type="SUPFAM" id="SSF46689">
    <property type="entry name" value="Homeodomain-like"/>
    <property type="match status" value="1"/>
</dbReference>
<keyword evidence="7" id="KW-1185">Reference proteome</keyword>
<feature type="domain" description="HTH rpiR-type" evidence="4">
    <location>
        <begin position="5"/>
        <end position="81"/>
    </location>
</feature>
<dbReference type="InterPro" id="IPR009057">
    <property type="entry name" value="Homeodomain-like_sf"/>
</dbReference>
<keyword evidence="3" id="KW-0804">Transcription</keyword>
<dbReference type="PANTHER" id="PTHR30514">
    <property type="entry name" value="GLUCOKINASE"/>
    <property type="match status" value="1"/>
</dbReference>
<evidence type="ECO:0000256" key="2">
    <source>
        <dbReference type="ARBA" id="ARBA00023125"/>
    </source>
</evidence>
<sequence>MQSSDSLREQIIAQYDAMSAQLQQAARYVLEHPEEVALVSMREVARNACVQPATMTRLAKFLGLAGYDDIRAQHAAALRQGSDGFAAKVRQRADEGSERGASDTASHMLQGLSAQLAKLCEPDSLRRLEATADRLRSARKIYVLGLRSSHAVAWHFHYVMTLLGERSVHLDGPGGTGGDALIRATPEDVMLVISIKPYATRTLELAQLAKDKGVGIVSITDSQVSPLVALSEQAVFCPTDSDSFFHTLTPALAVSEVLCSLLAEFDRPKTLEALQQADEHLLQLNTYSAAIPRRR</sequence>
<dbReference type="Proteomes" id="UP001324794">
    <property type="component" value="Chromosome"/>
</dbReference>
<accession>A0ABZ0YPM3</accession>
<evidence type="ECO:0000256" key="1">
    <source>
        <dbReference type="ARBA" id="ARBA00023015"/>
    </source>
</evidence>
<proteinExistence type="predicted"/>
<dbReference type="SUPFAM" id="SSF53697">
    <property type="entry name" value="SIS domain"/>
    <property type="match status" value="1"/>
</dbReference>
<dbReference type="InterPro" id="IPR046348">
    <property type="entry name" value="SIS_dom_sf"/>
</dbReference>
<dbReference type="InterPro" id="IPR035472">
    <property type="entry name" value="RpiR-like_SIS"/>
</dbReference>
<dbReference type="PROSITE" id="PS51464">
    <property type="entry name" value="SIS"/>
    <property type="match status" value="1"/>
</dbReference>
<evidence type="ECO:0000259" key="4">
    <source>
        <dbReference type="PROSITE" id="PS51071"/>
    </source>
</evidence>
<dbReference type="InterPro" id="IPR047640">
    <property type="entry name" value="RpiR-like"/>
</dbReference>
<keyword evidence="2" id="KW-0238">DNA-binding</keyword>
<dbReference type="EMBL" id="CP140255">
    <property type="protein sequence ID" value="WQH13569.1"/>
    <property type="molecule type" value="Genomic_DNA"/>
</dbReference>
<dbReference type="InterPro" id="IPR001347">
    <property type="entry name" value="SIS_dom"/>
</dbReference>
<dbReference type="PANTHER" id="PTHR30514:SF18">
    <property type="entry name" value="RPIR-FAMILY TRANSCRIPTIONAL REGULATOR"/>
    <property type="match status" value="1"/>
</dbReference>
<dbReference type="RefSeq" id="WP_223287882.1">
    <property type="nucleotide sequence ID" value="NZ_CP140255.1"/>
</dbReference>
<evidence type="ECO:0000313" key="7">
    <source>
        <dbReference type="Proteomes" id="UP001324794"/>
    </source>
</evidence>
<dbReference type="Gene3D" id="3.40.50.10490">
    <property type="entry name" value="Glucose-6-phosphate isomerase like protein, domain 1"/>
    <property type="match status" value="1"/>
</dbReference>
<dbReference type="CDD" id="cd05013">
    <property type="entry name" value="SIS_RpiR"/>
    <property type="match status" value="1"/>
</dbReference>
<dbReference type="Gene3D" id="1.10.10.10">
    <property type="entry name" value="Winged helix-like DNA-binding domain superfamily/Winged helix DNA-binding domain"/>
    <property type="match status" value="1"/>
</dbReference>
<evidence type="ECO:0000256" key="3">
    <source>
        <dbReference type="ARBA" id="ARBA00023163"/>
    </source>
</evidence>
<feature type="domain" description="SIS" evidence="5">
    <location>
        <begin position="131"/>
        <end position="268"/>
    </location>
</feature>
<dbReference type="Pfam" id="PF01418">
    <property type="entry name" value="HTH_6"/>
    <property type="match status" value="1"/>
</dbReference>
<reference evidence="6 7" key="1">
    <citation type="submission" date="2023-11" db="EMBL/GenBank/DDBJ databases">
        <title>MicrobeMod: A computational toolkit for identifying prokaryotic methylation and restriction-modification with nanopore sequencing.</title>
        <authorList>
            <person name="Crits-Christoph A."/>
            <person name="Kang S.C."/>
            <person name="Lee H."/>
            <person name="Ostrov N."/>
        </authorList>
    </citation>
    <scope>NUCLEOTIDE SEQUENCE [LARGE SCALE GENOMIC DNA]</scope>
    <source>
        <strain evidence="6 7">ATCC BAA-805</strain>
    </source>
</reference>